<evidence type="ECO:0000313" key="2">
    <source>
        <dbReference type="EMBL" id="EMF55016.1"/>
    </source>
</evidence>
<dbReference type="Proteomes" id="UP000030760">
    <property type="component" value="Unassembled WGS sequence"/>
</dbReference>
<evidence type="ECO:0000256" key="1">
    <source>
        <dbReference type="SAM" id="MobiDB-lite"/>
    </source>
</evidence>
<organism evidence="2 3">
    <name type="scientific">Streptomyces bottropensis ATCC 25435</name>
    <dbReference type="NCBI Taxonomy" id="1054862"/>
    <lineage>
        <taxon>Bacteria</taxon>
        <taxon>Bacillati</taxon>
        <taxon>Actinomycetota</taxon>
        <taxon>Actinomycetes</taxon>
        <taxon>Kitasatosporales</taxon>
        <taxon>Streptomycetaceae</taxon>
        <taxon>Streptomyces</taxon>
    </lineage>
</organism>
<protein>
    <submittedName>
        <fullName evidence="2">Uncharacterized protein</fullName>
    </submittedName>
</protein>
<gene>
    <name evidence="2" type="ORF">SBD_4683</name>
</gene>
<sequence>MPTRPVSPVRPLPVRTAPVRPAPVRPVPPVLPPAPATIGARTDSLRVIHRLHPCGAVPAG</sequence>
<proteinExistence type="predicted"/>
<name>M3EFL1_9ACTN</name>
<feature type="region of interest" description="Disordered" evidence="1">
    <location>
        <begin position="1"/>
        <end position="32"/>
    </location>
</feature>
<reference evidence="3" key="1">
    <citation type="journal article" date="2013" name="Genome Announc.">
        <title>Draft Genome Sequence of Streptomyces bottropensis ATCC 25435, a Bottromycin-Producing Actinomycete.</title>
        <authorList>
            <person name="Zhang H."/>
            <person name="Zhou W."/>
            <person name="Zhuang Y."/>
            <person name="Liang X."/>
            <person name="Liu T."/>
        </authorList>
    </citation>
    <scope>NUCLEOTIDE SEQUENCE [LARGE SCALE GENOMIC DNA]</scope>
    <source>
        <strain evidence="3">ATCC 25435</strain>
    </source>
</reference>
<feature type="compositionally biased region" description="Pro residues" evidence="1">
    <location>
        <begin position="20"/>
        <end position="32"/>
    </location>
</feature>
<dbReference type="EMBL" id="KB405078">
    <property type="protein sequence ID" value="EMF55016.1"/>
    <property type="molecule type" value="Genomic_DNA"/>
</dbReference>
<dbReference type="AlphaFoldDB" id="M3EFL1"/>
<evidence type="ECO:0000313" key="3">
    <source>
        <dbReference type="Proteomes" id="UP000030760"/>
    </source>
</evidence>
<feature type="compositionally biased region" description="Low complexity" evidence="1">
    <location>
        <begin position="1"/>
        <end position="19"/>
    </location>
</feature>
<accession>M3EFL1</accession>